<sequence length="121" mass="13333">MKKVILSSSILLIILAIAASALAIIGFGDRFNPLVKSEPVYVLTSTKDAVKVPEGGYHYTQKAYNQDGDESPIKYYAGGILKEGAYLKLDAKGDYVREWEEVTQNDVPKKALEKLNQLSPN</sequence>
<dbReference type="InterPro" id="IPR036166">
    <property type="entry name" value="YxeA-like_sf"/>
</dbReference>
<dbReference type="Proteomes" id="UP000051658">
    <property type="component" value="Unassembled WGS sequence"/>
</dbReference>
<reference evidence="1 2" key="1">
    <citation type="journal article" date="2015" name="Genome Announc.">
        <title>Expanding the biotechnology potential of lactobacilli through comparative genomics of 213 strains and associated genera.</title>
        <authorList>
            <person name="Sun Z."/>
            <person name="Harris H.M."/>
            <person name="McCann A."/>
            <person name="Guo C."/>
            <person name="Argimon S."/>
            <person name="Zhang W."/>
            <person name="Yang X."/>
            <person name="Jeffery I.B."/>
            <person name="Cooney J.C."/>
            <person name="Kagawa T.F."/>
            <person name="Liu W."/>
            <person name="Song Y."/>
            <person name="Salvetti E."/>
            <person name="Wrobel A."/>
            <person name="Rasinkangas P."/>
            <person name="Parkhill J."/>
            <person name="Rea M.C."/>
            <person name="O'Sullivan O."/>
            <person name="Ritari J."/>
            <person name="Douillard F.P."/>
            <person name="Paul Ross R."/>
            <person name="Yang R."/>
            <person name="Briner A.E."/>
            <person name="Felis G.E."/>
            <person name="de Vos W.M."/>
            <person name="Barrangou R."/>
            <person name="Klaenhammer T.R."/>
            <person name="Caufield P.W."/>
            <person name="Cui Y."/>
            <person name="Zhang H."/>
            <person name="O'Toole P.W."/>
        </authorList>
    </citation>
    <scope>NUCLEOTIDE SEQUENCE [LARGE SCALE GENOMIC DNA]</scope>
    <source>
        <strain evidence="1 2">DSM 20623</strain>
    </source>
</reference>
<dbReference type="EMBL" id="JQBS01000007">
    <property type="protein sequence ID" value="KRN57262.1"/>
    <property type="molecule type" value="Genomic_DNA"/>
</dbReference>
<protein>
    <recommendedName>
        <fullName evidence="3">YxeA family protein</fullName>
    </recommendedName>
</protein>
<dbReference type="InterPro" id="IPR006542">
    <property type="entry name" value="DUF1093"/>
</dbReference>
<evidence type="ECO:0000313" key="2">
    <source>
        <dbReference type="Proteomes" id="UP000051658"/>
    </source>
</evidence>
<accession>A0A0R2HY07</accession>
<dbReference type="NCBIfam" id="TIGR01655">
    <property type="entry name" value="yxeA_fam"/>
    <property type="match status" value="1"/>
</dbReference>
<dbReference type="PATRIC" id="fig|1449336.4.peg.246"/>
<comment type="caution">
    <text evidence="1">The sequence shown here is derived from an EMBL/GenBank/DDBJ whole genome shotgun (WGS) entry which is preliminary data.</text>
</comment>
<dbReference type="Gene3D" id="2.40.50.480">
    <property type="match status" value="1"/>
</dbReference>
<name>A0A0R2HY07_CARDV</name>
<organism evidence="1 2">
    <name type="scientific">Carnobacterium divergens DSM 20623</name>
    <dbReference type="NCBI Taxonomy" id="1449336"/>
    <lineage>
        <taxon>Bacteria</taxon>
        <taxon>Bacillati</taxon>
        <taxon>Bacillota</taxon>
        <taxon>Bacilli</taxon>
        <taxon>Lactobacillales</taxon>
        <taxon>Carnobacteriaceae</taxon>
        <taxon>Carnobacterium</taxon>
    </lineage>
</organism>
<keyword evidence="2" id="KW-1185">Reference proteome</keyword>
<dbReference type="eggNOG" id="COG5294">
    <property type="taxonomic scope" value="Bacteria"/>
</dbReference>
<evidence type="ECO:0000313" key="1">
    <source>
        <dbReference type="EMBL" id="KRN57262.1"/>
    </source>
</evidence>
<gene>
    <name evidence="1" type="ORF">IV74_GL000243</name>
</gene>
<evidence type="ECO:0008006" key="3">
    <source>
        <dbReference type="Google" id="ProtNLM"/>
    </source>
</evidence>
<dbReference type="Pfam" id="PF06486">
    <property type="entry name" value="DUF1093"/>
    <property type="match status" value="1"/>
</dbReference>
<dbReference type="PANTHER" id="PTHR36433">
    <property type="entry name" value="HYPOTHETICAL CYTOSOLIC PROTEIN"/>
    <property type="match status" value="1"/>
</dbReference>
<dbReference type="SUPFAM" id="SSF159121">
    <property type="entry name" value="BC4932-like"/>
    <property type="match status" value="1"/>
</dbReference>
<dbReference type="AlphaFoldDB" id="A0A0R2HY07"/>
<proteinExistence type="predicted"/>
<dbReference type="GeneID" id="89588240"/>
<dbReference type="PANTHER" id="PTHR36433:SF2">
    <property type="entry name" value="YXEA FAMILY PROTEIN"/>
    <property type="match status" value="1"/>
</dbReference>
<dbReference type="RefSeq" id="WP_051915670.1">
    <property type="nucleotide sequence ID" value="NZ_JQBS01000007.1"/>
</dbReference>